<dbReference type="InterPro" id="IPR011009">
    <property type="entry name" value="Kinase-like_dom_sf"/>
</dbReference>
<reference evidence="4 5" key="1">
    <citation type="submission" date="2023-08" db="EMBL/GenBank/DDBJ databases">
        <title>A Necator americanus chromosomal reference genome.</title>
        <authorList>
            <person name="Ilik V."/>
            <person name="Petrzelkova K.J."/>
            <person name="Pardy F."/>
            <person name="Fuh T."/>
            <person name="Niatou-Singa F.S."/>
            <person name="Gouil Q."/>
            <person name="Baker L."/>
            <person name="Ritchie M.E."/>
            <person name="Jex A.R."/>
            <person name="Gazzola D."/>
            <person name="Li H."/>
            <person name="Toshio Fujiwara R."/>
            <person name="Zhan B."/>
            <person name="Aroian R.V."/>
            <person name="Pafco B."/>
            <person name="Schwarz E.M."/>
        </authorList>
    </citation>
    <scope>NUCLEOTIDE SEQUENCE [LARGE SCALE GENOMIC DNA]</scope>
    <source>
        <strain evidence="4 5">Aroian</strain>
        <tissue evidence="4">Whole animal</tissue>
    </source>
</reference>
<organism evidence="4 5">
    <name type="scientific">Necator americanus</name>
    <name type="common">Human hookworm</name>
    <dbReference type="NCBI Taxonomy" id="51031"/>
    <lineage>
        <taxon>Eukaryota</taxon>
        <taxon>Metazoa</taxon>
        <taxon>Ecdysozoa</taxon>
        <taxon>Nematoda</taxon>
        <taxon>Chromadorea</taxon>
        <taxon>Rhabditida</taxon>
        <taxon>Rhabditina</taxon>
        <taxon>Rhabditomorpha</taxon>
        <taxon>Strongyloidea</taxon>
        <taxon>Ancylostomatidae</taxon>
        <taxon>Bunostominae</taxon>
        <taxon>Necator</taxon>
    </lineage>
</organism>
<dbReference type="InterPro" id="IPR020635">
    <property type="entry name" value="Tyr_kinase_cat_dom"/>
</dbReference>
<dbReference type="PANTHER" id="PTHR24416">
    <property type="entry name" value="TYROSINE-PROTEIN KINASE RECEPTOR"/>
    <property type="match status" value="1"/>
</dbReference>
<dbReference type="Proteomes" id="UP001303046">
    <property type="component" value="Unassembled WGS sequence"/>
</dbReference>
<dbReference type="SUPFAM" id="SSF56112">
    <property type="entry name" value="Protein kinase-like (PK-like)"/>
    <property type="match status" value="1"/>
</dbReference>
<dbReference type="Gene3D" id="3.30.200.20">
    <property type="entry name" value="Phosphorylase Kinase, domain 1"/>
    <property type="match status" value="1"/>
</dbReference>
<comment type="caution">
    <text evidence="4">The sequence shown here is derived from an EMBL/GenBank/DDBJ whole genome shotgun (WGS) entry which is preliminary data.</text>
</comment>
<dbReference type="InterPro" id="IPR000719">
    <property type="entry name" value="Prot_kinase_dom"/>
</dbReference>
<dbReference type="InterPro" id="IPR001245">
    <property type="entry name" value="Ser-Thr/Tyr_kinase_cat_dom"/>
</dbReference>
<protein>
    <recommendedName>
        <fullName evidence="3">Protein kinase domain-containing protein</fullName>
    </recommendedName>
</protein>
<dbReference type="PANTHER" id="PTHR24416:SF548">
    <property type="entry name" value="PROTEIN KINASE DOMAIN-CONTAINING PROTEIN"/>
    <property type="match status" value="1"/>
</dbReference>
<evidence type="ECO:0000313" key="5">
    <source>
        <dbReference type="Proteomes" id="UP001303046"/>
    </source>
</evidence>
<keyword evidence="1" id="KW-1133">Transmembrane helix</keyword>
<keyword evidence="1" id="KW-0472">Membrane</keyword>
<accession>A0ABR1DAH4</accession>
<dbReference type="PROSITE" id="PS50011">
    <property type="entry name" value="PROTEIN_KINASE_DOM"/>
    <property type="match status" value="1"/>
</dbReference>
<feature type="transmembrane region" description="Helical" evidence="1">
    <location>
        <begin position="413"/>
        <end position="434"/>
    </location>
</feature>
<keyword evidence="2" id="KW-0732">Signal</keyword>
<dbReference type="PROSITE" id="PS00109">
    <property type="entry name" value="PROTEIN_KINASE_TYR"/>
    <property type="match status" value="1"/>
</dbReference>
<dbReference type="InterPro" id="IPR008266">
    <property type="entry name" value="Tyr_kinase_AS"/>
</dbReference>
<dbReference type="EMBL" id="JAVFWL010000004">
    <property type="protein sequence ID" value="KAK6747235.1"/>
    <property type="molecule type" value="Genomic_DNA"/>
</dbReference>
<name>A0ABR1DAH4_NECAM</name>
<dbReference type="Pfam" id="PF07714">
    <property type="entry name" value="PK_Tyr_Ser-Thr"/>
    <property type="match status" value="1"/>
</dbReference>
<evidence type="ECO:0000256" key="2">
    <source>
        <dbReference type="SAM" id="SignalP"/>
    </source>
</evidence>
<dbReference type="SMART" id="SM00219">
    <property type="entry name" value="TyrKc"/>
    <property type="match status" value="1"/>
</dbReference>
<sequence>MKGHSLFWCYVFLVFSSISPSYQEACPTMGTSAYLLITISSALDYEGFVGLLTFYSRLMPVHEMIKYKLNFGTNLSITIETESLEKEVQSWINDSEQMEKFWRSARTNSTAFVQCDDPASPLSAVIRSFSDLIDNDNQHPSTVLQKKQIVLLTDYLPVNVTAAMNTITSVNEQKLALVHELNDTNFKLAVNFPVYSAGDDIDMTETMERFQQPLDFEFPQAIYQGKPTMHDLLFMTEFDAKVITETLRNAFLGDLCSLPSNKMYRDFLLVQYADGESVRITASKRVCDPAVVDVIGRFVSALEANNSFTSLLFSNSSCIEAKFSKINSSWPVNAKFRLVSNQKLEDIYGNLTNPLISYGYINASKDWQIVSSDAFYLTNYSTSCRSEVEFVPLVPSRPYHKPKRLYIALDDMVWISVCATISATVFGVLIYGHVKRQHKKQMEILTEMMLQPKLYKAAKECPKVARLPWEIRSDHVHIDMEFLLGEGTISNVYLGKLKGKAPILQWIGRVEMKQYQDCPVAVRVPRHFDEPEEDQLFREISSMRRLRHHDHIALFLGWTNKNELVCSLLELTHMNLLKYLGQINETVISTDDGHAATSYIPYQMLFKIIWEICDGISYIHSRNLIHRDIAARNVLLTTGLRAKISGFGFCSDPDDPKFSGNSLALRYLPVRWLAPECFQGKFSSKSDTWSFGVLLYEIFTLGEAPYEDLEKPEEIVESVRHSRIPAHPKYASRKTYNIMQQCFHRYPERRPPFTHLMDVFLMEMESLFVNKAFDVDEDN</sequence>
<evidence type="ECO:0000256" key="1">
    <source>
        <dbReference type="SAM" id="Phobius"/>
    </source>
</evidence>
<dbReference type="InterPro" id="IPR050122">
    <property type="entry name" value="RTK"/>
</dbReference>
<feature type="signal peptide" evidence="2">
    <location>
        <begin position="1"/>
        <end position="23"/>
    </location>
</feature>
<dbReference type="Gene3D" id="1.10.510.10">
    <property type="entry name" value="Transferase(Phosphotransferase) domain 1"/>
    <property type="match status" value="1"/>
</dbReference>
<evidence type="ECO:0000313" key="4">
    <source>
        <dbReference type="EMBL" id="KAK6747235.1"/>
    </source>
</evidence>
<keyword evidence="5" id="KW-1185">Reference proteome</keyword>
<proteinExistence type="predicted"/>
<feature type="domain" description="Protein kinase" evidence="3">
    <location>
        <begin position="478"/>
        <end position="761"/>
    </location>
</feature>
<dbReference type="PRINTS" id="PR00109">
    <property type="entry name" value="TYRKINASE"/>
</dbReference>
<feature type="chain" id="PRO_5045712274" description="Protein kinase domain-containing protein" evidence="2">
    <location>
        <begin position="24"/>
        <end position="779"/>
    </location>
</feature>
<gene>
    <name evidence="4" type="primary">Necator_chrIV.g13738</name>
    <name evidence="4" type="ORF">RB195_000446</name>
</gene>
<evidence type="ECO:0000259" key="3">
    <source>
        <dbReference type="PROSITE" id="PS50011"/>
    </source>
</evidence>
<keyword evidence="1" id="KW-0812">Transmembrane</keyword>